<dbReference type="Proteomes" id="UP000659172">
    <property type="component" value="Unassembled WGS sequence"/>
</dbReference>
<keyword evidence="2" id="KW-1185">Reference proteome</keyword>
<proteinExistence type="predicted"/>
<name>A0ABX2QDW8_9HYPH</name>
<reference evidence="1 2" key="1">
    <citation type="submission" date="2020-06" db="EMBL/GenBank/DDBJ databases">
        <title>Rhizobium sp.nov. isolated from the tomato plant.</title>
        <authorList>
            <person name="Thin K.K."/>
            <person name="Zhang X."/>
            <person name="He S."/>
        </authorList>
    </citation>
    <scope>NUCLEOTIDE SEQUENCE [LARGE SCALE GENOMIC DNA]</scope>
    <source>
        <strain evidence="1 2">DBTS2</strain>
    </source>
</reference>
<organism evidence="1 2">
    <name type="scientific">Mycoplana rhizolycopersici</name>
    <dbReference type="NCBI Taxonomy" id="2746702"/>
    <lineage>
        <taxon>Bacteria</taxon>
        <taxon>Pseudomonadati</taxon>
        <taxon>Pseudomonadota</taxon>
        <taxon>Alphaproteobacteria</taxon>
        <taxon>Hyphomicrobiales</taxon>
        <taxon>Rhizobiaceae</taxon>
        <taxon>Mycoplana</taxon>
    </lineage>
</organism>
<evidence type="ECO:0000313" key="1">
    <source>
        <dbReference type="EMBL" id="NVP55956.1"/>
    </source>
</evidence>
<dbReference type="EMBL" id="JABXYK010000006">
    <property type="protein sequence ID" value="NVP55956.1"/>
    <property type="molecule type" value="Genomic_DNA"/>
</dbReference>
<dbReference type="RefSeq" id="WP_176949937.1">
    <property type="nucleotide sequence ID" value="NZ_JABXYK010000006.1"/>
</dbReference>
<accession>A0ABX2QDW8</accession>
<gene>
    <name evidence="1" type="ORF">HV823_11900</name>
</gene>
<comment type="caution">
    <text evidence="1">The sequence shown here is derived from an EMBL/GenBank/DDBJ whole genome shotgun (WGS) entry which is preliminary data.</text>
</comment>
<protein>
    <submittedName>
        <fullName evidence="1">Uncharacterized protein</fullName>
    </submittedName>
</protein>
<evidence type="ECO:0000313" key="2">
    <source>
        <dbReference type="Proteomes" id="UP000659172"/>
    </source>
</evidence>
<sequence length="238" mass="24990">MTHIIMPGLDASDSLDFEPPISGFEYFNIFDGAATLRRNLINGKPALTAAGLPTFNAAGWAEFTGQANYLQSGIAETSNLTLVTLSRGVGIVDTGTRAMFISNFSAAGIGSAGSSIYAPDEVRIGGSLQGNNGGSSVIVSATETQNPNAWGFRVWIVNASGAARYLDLTHGIDKSANLTYPRALGSNTYRIGSSYSSSYPGRSDHIMAGILQRAITLDEARALYPVAQEVASRMGIAV</sequence>